<proteinExistence type="predicted"/>
<reference evidence="1 2" key="1">
    <citation type="submission" date="2013-01" db="EMBL/GenBank/DDBJ databases">
        <authorList>
            <person name="Bench S."/>
        </authorList>
    </citation>
    <scope>NUCLEOTIDE SEQUENCE [LARGE SCALE GENOMIC DNA]</scope>
    <source>
        <strain evidence="1 2">WH 8502</strain>
    </source>
</reference>
<name>T2IDH6_CROWT</name>
<reference evidence="1 2" key="2">
    <citation type="submission" date="2013-09" db="EMBL/GenBank/DDBJ databases">
        <title>Whole genome comparison of six Crocosphaera watsonii strains with differing phenotypes.</title>
        <authorList>
            <person name="Bench S.R."/>
            <person name="Heller P."/>
            <person name="Frank I."/>
            <person name="Arciniega M."/>
            <person name="Shilova I.N."/>
            <person name="Zehr J.P."/>
        </authorList>
    </citation>
    <scope>NUCLEOTIDE SEQUENCE [LARGE SCALE GENOMIC DNA]</scope>
    <source>
        <strain evidence="1 2">WH 8502</strain>
    </source>
</reference>
<organism evidence="1 2">
    <name type="scientific">Crocosphaera watsonii WH 8502</name>
    <dbReference type="NCBI Taxonomy" id="423474"/>
    <lineage>
        <taxon>Bacteria</taxon>
        <taxon>Bacillati</taxon>
        <taxon>Cyanobacteriota</taxon>
        <taxon>Cyanophyceae</taxon>
        <taxon>Oscillatoriophycideae</taxon>
        <taxon>Chroococcales</taxon>
        <taxon>Aphanothecaceae</taxon>
        <taxon>Crocosphaera</taxon>
    </lineage>
</organism>
<gene>
    <name evidence="1" type="ORF">CWATWH8502_3313</name>
</gene>
<dbReference type="Proteomes" id="UP000018348">
    <property type="component" value="Unassembled WGS sequence"/>
</dbReference>
<evidence type="ECO:0000313" key="2">
    <source>
        <dbReference type="Proteomes" id="UP000018348"/>
    </source>
</evidence>
<evidence type="ECO:0000313" key="1">
    <source>
        <dbReference type="EMBL" id="CCQ50889.1"/>
    </source>
</evidence>
<protein>
    <submittedName>
        <fullName evidence="1">Folate-dependent protein for Fe/S cluster synthesis/repair in oxidative stress</fullName>
    </submittedName>
</protein>
<comment type="caution">
    <text evidence="1">The sequence shown here is derived from an EMBL/GenBank/DDBJ whole genome shotgun (WGS) entry which is preliminary data.</text>
</comment>
<dbReference type="EMBL" id="CAQK01000369">
    <property type="protein sequence ID" value="CCQ50889.1"/>
    <property type="molecule type" value="Genomic_DNA"/>
</dbReference>
<accession>T2IDH6</accession>
<dbReference type="AlphaFoldDB" id="T2IDH6"/>
<sequence>MKLNQEVKAGNTVTLDDKKVGILTSSIQIEDEYIGLAYVRTKAGGEGLKVTIGEAIGELIAVPFLSHEYYKP</sequence>